<dbReference type="RefSeq" id="WP_057903093.1">
    <property type="nucleotide sequence ID" value="NZ_AZDA01000001.1"/>
</dbReference>
<dbReference type="Pfam" id="PF01315">
    <property type="entry name" value="Ald_Xan_dh_C"/>
    <property type="match status" value="1"/>
</dbReference>
<keyword evidence="1" id="KW-0500">Molybdenum</keyword>
<dbReference type="PATRIC" id="fig|1423726.3.peg.1719"/>
<dbReference type="InterPro" id="IPR050028">
    <property type="entry name" value="XdhA_XDHase"/>
</dbReference>
<dbReference type="Proteomes" id="UP000051461">
    <property type="component" value="Unassembled WGS sequence"/>
</dbReference>
<feature type="domain" description="Aldehyde oxidase/xanthine dehydrogenase a/b hammerhead" evidence="3">
    <location>
        <begin position="21"/>
        <end position="137"/>
    </location>
</feature>
<dbReference type="PANTHER" id="PTHR11908">
    <property type="entry name" value="XANTHINE DEHYDROGENASE"/>
    <property type="match status" value="1"/>
</dbReference>
<comment type="caution">
    <text evidence="4">The sequence shown here is derived from an EMBL/GenBank/DDBJ whole genome shotgun (WGS) entry which is preliminary data.</text>
</comment>
<dbReference type="NCBIfam" id="NF043082">
    <property type="entry name" value="XdhA_XDHase"/>
    <property type="match status" value="1"/>
</dbReference>
<dbReference type="EMBL" id="AZDA01000001">
    <property type="protein sequence ID" value="KRK40961.1"/>
    <property type="molecule type" value="Genomic_DNA"/>
</dbReference>
<dbReference type="Pfam" id="PF20256">
    <property type="entry name" value="MoCoBD_2"/>
    <property type="match status" value="1"/>
</dbReference>
<dbReference type="GO" id="GO:0002197">
    <property type="term" value="C:xanthine dehydrogenase complex"/>
    <property type="evidence" value="ECO:0007669"/>
    <property type="project" value="InterPro"/>
</dbReference>
<dbReference type="InterPro" id="IPR008274">
    <property type="entry name" value="AldOxase/xan_DH_MoCoBD1"/>
</dbReference>
<evidence type="ECO:0000259" key="3">
    <source>
        <dbReference type="SMART" id="SM01008"/>
    </source>
</evidence>
<evidence type="ECO:0000313" key="5">
    <source>
        <dbReference type="Proteomes" id="UP000051461"/>
    </source>
</evidence>
<name>A0A0R1HAG3_9LACO</name>
<dbReference type="AlphaFoldDB" id="A0A0R1HAG3"/>
<dbReference type="SMART" id="SM01008">
    <property type="entry name" value="Ald_Xan_dh_C"/>
    <property type="match status" value="1"/>
</dbReference>
<reference evidence="4 5" key="1">
    <citation type="journal article" date="2015" name="Genome Announc.">
        <title>Expanding the biotechnology potential of lactobacilli through comparative genomics of 213 strains and associated genera.</title>
        <authorList>
            <person name="Sun Z."/>
            <person name="Harris H.M."/>
            <person name="McCann A."/>
            <person name="Guo C."/>
            <person name="Argimon S."/>
            <person name="Zhang W."/>
            <person name="Yang X."/>
            <person name="Jeffery I.B."/>
            <person name="Cooney J.C."/>
            <person name="Kagawa T.F."/>
            <person name="Liu W."/>
            <person name="Song Y."/>
            <person name="Salvetti E."/>
            <person name="Wrobel A."/>
            <person name="Rasinkangas P."/>
            <person name="Parkhill J."/>
            <person name="Rea M.C."/>
            <person name="O'Sullivan O."/>
            <person name="Ritari J."/>
            <person name="Douillard F.P."/>
            <person name="Paul Ross R."/>
            <person name="Yang R."/>
            <person name="Briner A.E."/>
            <person name="Felis G.E."/>
            <person name="de Vos W.M."/>
            <person name="Barrangou R."/>
            <person name="Klaenhammer T.R."/>
            <person name="Caufield P.W."/>
            <person name="Cui Y."/>
            <person name="Zhang H."/>
            <person name="O'Toole P.W."/>
        </authorList>
    </citation>
    <scope>NUCLEOTIDE SEQUENCE [LARGE SCALE GENOMIC DNA]</scope>
    <source>
        <strain evidence="4 5">DSM 20003</strain>
    </source>
</reference>
<dbReference type="Pfam" id="PF02738">
    <property type="entry name" value="MoCoBD_1"/>
    <property type="match status" value="1"/>
</dbReference>
<keyword evidence="5" id="KW-1185">Reference proteome</keyword>
<evidence type="ECO:0000256" key="2">
    <source>
        <dbReference type="ARBA" id="ARBA00023002"/>
    </source>
</evidence>
<dbReference type="OrthoDB" id="9759099at2"/>
<dbReference type="Gene3D" id="3.90.1170.50">
    <property type="entry name" value="Aldehyde oxidase/xanthine dehydrogenase, a/b hammerhead"/>
    <property type="match status" value="1"/>
</dbReference>
<dbReference type="PANTHER" id="PTHR11908:SF132">
    <property type="entry name" value="ALDEHYDE OXIDASE 1-RELATED"/>
    <property type="match status" value="1"/>
</dbReference>
<dbReference type="GO" id="GO:0005506">
    <property type="term" value="F:iron ion binding"/>
    <property type="evidence" value="ECO:0007669"/>
    <property type="project" value="InterPro"/>
</dbReference>
<keyword evidence="2" id="KW-0560">Oxidoreductase</keyword>
<dbReference type="InterPro" id="IPR016208">
    <property type="entry name" value="Ald_Oxase/xanthine_DH-like"/>
</dbReference>
<dbReference type="SUPFAM" id="SSF56003">
    <property type="entry name" value="Molybdenum cofactor-binding domain"/>
    <property type="match status" value="1"/>
</dbReference>
<dbReference type="Gene3D" id="3.30.365.10">
    <property type="entry name" value="Aldehyde oxidase/xanthine dehydrogenase, molybdopterin binding domain"/>
    <property type="match status" value="4"/>
</dbReference>
<dbReference type="InterPro" id="IPR036856">
    <property type="entry name" value="Ald_Oxase/Xan_DH_a/b_sf"/>
</dbReference>
<evidence type="ECO:0000313" key="4">
    <source>
        <dbReference type="EMBL" id="KRK40961.1"/>
    </source>
</evidence>
<evidence type="ECO:0000256" key="1">
    <source>
        <dbReference type="ARBA" id="ARBA00022505"/>
    </source>
</evidence>
<sequence>MDKKKIVGHSEERWDAIAKVKGQANYTGDFSFKHLLHAKILRSTIAHGYVKSYDIAEAAQMPGVIKIFLPEDLPHHLYSTAGHPWNLDPAKRDIEDRTMLTRHVHVYGDDIALVVARTELQAKKAMLKIKVEYDEYPVYLTPEAAMAPDAMRIHPERENAFASSEVGFGDVKQSLKDADYVIARHLTTPVQQHLHLENQIAVAYQSSDQRWTCISSTQIPHICRRIVAQANGIDWSQVRVKKPFIGGGFGNKQEIIIEPLVVALSRALGGRPVQIALTREETIAYTRTRHAISYDMKIGVNQDGHLTAIDCDVLSNQGGYASHGHAVGGKGGTFINALYRADSLRFSAKTVYTNIATAGAMRGYGMPQVIFALESIIDDAADKIGMDPIKFRQINHQPDGFYNQLGQTKQRDFLIEQCLVKGRAAFHWDEKLAASQAYKTGVKRRGVGIAAFSFGTAVWPFGLETSSARLFALPDGTFKLQVGATEIGQGADTALAQMAAETLGVPFKSVIRDVMTDTDLDPYDTGAYASRQTYIGGVAVKKAAEEMKQKILKRAETEFKVQLEHMDIVDGNIVYRADGDLVTTVKDMAMQSYYDWDTAGSMETYSSINVHHNSYGSGCSLAEVEVDIETGQVKLLSLMNVHDSGKIINPLLASGQVDGGMAMSAAYGLNEELLYNKAGKPLNNNMLDYKLPTAMDLPDLEGVFVESQDPLGPYGNKALGENPDVSPAPAIRNAVKNAIGVGIDKIPLTPELVYNQYQAAQKAAKGDL</sequence>
<proteinExistence type="predicted"/>
<protein>
    <submittedName>
        <fullName evidence="4">Xanthine dehydrogenase subunit XdhA</fullName>
    </submittedName>
</protein>
<dbReference type="InterPro" id="IPR046867">
    <property type="entry name" value="AldOxase/xan_DH_MoCoBD2"/>
</dbReference>
<dbReference type="SUPFAM" id="SSF54665">
    <property type="entry name" value="CO dehydrogenase molybdoprotein N-domain-like"/>
    <property type="match status" value="1"/>
</dbReference>
<dbReference type="GO" id="GO:0004854">
    <property type="term" value="F:xanthine dehydrogenase activity"/>
    <property type="evidence" value="ECO:0007669"/>
    <property type="project" value="InterPro"/>
</dbReference>
<dbReference type="NCBIfam" id="NF007426">
    <property type="entry name" value="PRK09970.1"/>
    <property type="match status" value="1"/>
</dbReference>
<organism evidence="4 5">
    <name type="scientific">Loigolactobacillus bifermentans DSM 20003</name>
    <dbReference type="NCBI Taxonomy" id="1423726"/>
    <lineage>
        <taxon>Bacteria</taxon>
        <taxon>Bacillati</taxon>
        <taxon>Bacillota</taxon>
        <taxon>Bacilli</taxon>
        <taxon>Lactobacillales</taxon>
        <taxon>Lactobacillaceae</taxon>
        <taxon>Loigolactobacillus</taxon>
    </lineage>
</organism>
<gene>
    <name evidence="4" type="ORF">FC07_GL001659</name>
</gene>
<dbReference type="STRING" id="1423726.FC07_GL001659"/>
<dbReference type="InterPro" id="IPR000674">
    <property type="entry name" value="Ald_Oxase/Xan_DH_a/b"/>
</dbReference>
<dbReference type="InterPro" id="IPR037165">
    <property type="entry name" value="AldOxase/xan_DH_Mopterin-bd_sf"/>
</dbReference>
<accession>A0A0R1HAG3</accession>